<name>A0ABU1AAX3_9LACO</name>
<evidence type="ECO:0000313" key="4">
    <source>
        <dbReference type="Proteomes" id="UP001227831"/>
    </source>
</evidence>
<accession>A0ABU1AAX3</accession>
<protein>
    <recommendedName>
        <fullName evidence="5">Cell surface protein</fullName>
    </recommendedName>
</protein>
<proteinExistence type="predicted"/>
<feature type="region of interest" description="Disordered" evidence="1">
    <location>
        <begin position="37"/>
        <end position="68"/>
    </location>
</feature>
<feature type="signal peptide" evidence="2">
    <location>
        <begin position="1"/>
        <end position="26"/>
    </location>
</feature>
<dbReference type="RefSeq" id="WP_308703797.1">
    <property type="nucleotide sequence ID" value="NZ_AP027463.1"/>
</dbReference>
<dbReference type="EMBL" id="JAVCWF010000001">
    <property type="protein sequence ID" value="MDQ7938097.1"/>
    <property type="molecule type" value="Genomic_DNA"/>
</dbReference>
<keyword evidence="4" id="KW-1185">Reference proteome</keyword>
<reference evidence="3 4" key="1">
    <citation type="journal article" date="2023" name="Int. J. Syst. Evol. Microbiol.">
        <title>Lactiplantibacillus brownii sp. nov., a novel psychrotolerant species isolated from sauerkraut.</title>
        <authorList>
            <person name="Heng Y.C."/>
            <person name="Silvaraju S."/>
            <person name="Lee J.K.Y."/>
            <person name="Kittelmann S."/>
        </authorList>
    </citation>
    <scope>NUCLEOTIDE SEQUENCE [LARGE SCALE GENOMIC DNA]</scope>
    <source>
        <strain evidence="3 4">WILCCON 0030</strain>
    </source>
</reference>
<comment type="caution">
    <text evidence="3">The sequence shown here is derived from an EMBL/GenBank/DDBJ whole genome shotgun (WGS) entry which is preliminary data.</text>
</comment>
<evidence type="ECO:0000313" key="3">
    <source>
        <dbReference type="EMBL" id="MDQ7938097.1"/>
    </source>
</evidence>
<evidence type="ECO:0000256" key="1">
    <source>
        <dbReference type="SAM" id="MobiDB-lite"/>
    </source>
</evidence>
<gene>
    <name evidence="3" type="ORF">RA086_10795</name>
</gene>
<keyword evidence="2" id="KW-0732">Signal</keyword>
<dbReference type="Proteomes" id="UP001227831">
    <property type="component" value="Unassembled WGS sequence"/>
</dbReference>
<evidence type="ECO:0008006" key="5">
    <source>
        <dbReference type="Google" id="ProtNLM"/>
    </source>
</evidence>
<organism evidence="3 4">
    <name type="scientific">Lactiplantibacillus brownii</name>
    <dbReference type="NCBI Taxonomy" id="3069269"/>
    <lineage>
        <taxon>Bacteria</taxon>
        <taxon>Bacillati</taxon>
        <taxon>Bacillota</taxon>
        <taxon>Bacilli</taxon>
        <taxon>Lactobacillales</taxon>
        <taxon>Lactobacillaceae</taxon>
        <taxon>Lactiplantibacillus</taxon>
    </lineage>
</organism>
<feature type="chain" id="PRO_5046903869" description="Cell surface protein" evidence="2">
    <location>
        <begin position="27"/>
        <end position="454"/>
    </location>
</feature>
<evidence type="ECO:0000256" key="2">
    <source>
        <dbReference type="SAM" id="SignalP"/>
    </source>
</evidence>
<sequence length="454" mass="49104">MLRVWAIGLLVGVLVSHSFNGVVSQAADNMTATSQLSASASSTTNEPVTEPTTVAETSASTAKTATDAEQSAVTVRNLNFSASVTARDRHGNQLGHGRAVPSGATVTYEFDGHYLAGDTSLPKGRFYFSPSMFTRLQSAKIQLANGYETDLKLYGNHYNFVLPAELNETNSWVRITVTVVVDEVNTTSTVSGGQTWFNFGGVKRSLDLPQYKILAVQPLQVDLEQQNYQLQKDENVVVKGKFRREGGLNSDKVTVIIKSAGRELVKQVLSRTQAEDGFELTIPANKLGIGSHELEFHAVDDYSLQIEPVKLAVQVQGGLAFQKVSPKAQFSEVTLNGASQVTGRQDDWQLQVADTRADSSPWRVTAEVTPLVDEQQRPLAGELVYQNNNGQAIPLTATGTTIAEGQAQSNQPIHNVTAGWTAASGILLQTRADAVPGDYHGTITWRLEDVPSSQ</sequence>